<evidence type="ECO:0000313" key="6">
    <source>
        <dbReference type="EMBL" id="KAF2828373.1"/>
    </source>
</evidence>
<feature type="repeat" description="RCC1" evidence="3">
    <location>
        <begin position="252"/>
        <end position="331"/>
    </location>
</feature>
<feature type="compositionally biased region" description="Acidic residues" evidence="4">
    <location>
        <begin position="39"/>
        <end position="49"/>
    </location>
</feature>
<feature type="repeat" description="RCC1" evidence="3">
    <location>
        <begin position="332"/>
        <end position="384"/>
    </location>
</feature>
<sequence>MARATASRAASAKPAKEVKANGTARGSRAVAATNGYAEADLEPESEIEAEAAPVTKKLAGRARAKKTETPAPEPKPEPSKAVKRKKADASDNEEEAAPEPKKTKVAPPPKATKATKAKPKAAPKAAKAKVEEPKVEPEEAAEADNDEDMDAASEADAAEPEEEKKPGNWDEKPIVKGPRRVRGQRNEIVSVRYTDPLKVFVFGEGSNGELGLGATKKAIDVKRPRYNELLSKYDVVRVATGGMHVLALTKDNQILSWGVNDNGALGRDTSGAEVKTRDLDADDSDSDDDETGGLIDLEATPSPVSPDYFPANTTFVDIAAGDSCSFALTTEGAVYGWGTFRKNEGIMGFRTKGDTAFLPVYIEGITKATHIASGTNHILALTKDGHVYAWGNGQQNQLGRRLTERNLTEGLVPSKVGFRDLTHKRVSHKMVSIASGDYHSFAIADDGQVWSWGVNNFCETGYPANAGADDALVLTPRIVSSLEGKNVAVIAGGSHHNVAITKDGQALVWGRCDGSQTGLSRDLLASIQDETRLLLNNDKPKILIEPTPLPDLKNIVFGACGPDTTIVIDKDGKAYSWGFSTCYQTGQGTTDDIEVPTLIDNTAVRETKLAWTGCGGQYSMLASVLKV</sequence>
<protein>
    <submittedName>
        <fullName evidence="6">RCC1/BLIP-II</fullName>
    </submittedName>
</protein>
<dbReference type="PROSITE" id="PS00626">
    <property type="entry name" value="RCC1_2"/>
    <property type="match status" value="2"/>
</dbReference>
<dbReference type="PROSITE" id="PS50012">
    <property type="entry name" value="RCC1_3"/>
    <property type="match status" value="7"/>
</dbReference>
<dbReference type="PANTHER" id="PTHR45982:SF1">
    <property type="entry name" value="REGULATOR OF CHROMOSOME CONDENSATION"/>
    <property type="match status" value="1"/>
</dbReference>
<evidence type="ECO:0000256" key="2">
    <source>
        <dbReference type="ARBA" id="ARBA00022737"/>
    </source>
</evidence>
<dbReference type="Gene3D" id="2.130.10.30">
    <property type="entry name" value="Regulator of chromosome condensation 1/beta-lactamase-inhibitor protein II"/>
    <property type="match status" value="1"/>
</dbReference>
<dbReference type="InterPro" id="IPR000408">
    <property type="entry name" value="Reg_chr_condens"/>
</dbReference>
<keyword evidence="1" id="KW-0344">Guanine-nucleotide releasing factor</keyword>
<dbReference type="InterPro" id="IPR058923">
    <property type="entry name" value="RCC1-like_dom"/>
</dbReference>
<proteinExistence type="predicted"/>
<dbReference type="EMBL" id="MU006222">
    <property type="protein sequence ID" value="KAF2828373.1"/>
    <property type="molecule type" value="Genomic_DNA"/>
</dbReference>
<reference evidence="6" key="1">
    <citation type="journal article" date="2020" name="Stud. Mycol.">
        <title>101 Dothideomycetes genomes: a test case for predicting lifestyles and emergence of pathogens.</title>
        <authorList>
            <person name="Haridas S."/>
            <person name="Albert R."/>
            <person name="Binder M."/>
            <person name="Bloem J."/>
            <person name="Labutti K."/>
            <person name="Salamov A."/>
            <person name="Andreopoulos B."/>
            <person name="Baker S."/>
            <person name="Barry K."/>
            <person name="Bills G."/>
            <person name="Bluhm B."/>
            <person name="Cannon C."/>
            <person name="Castanera R."/>
            <person name="Culley D."/>
            <person name="Daum C."/>
            <person name="Ezra D."/>
            <person name="Gonzalez J."/>
            <person name="Henrissat B."/>
            <person name="Kuo A."/>
            <person name="Liang C."/>
            <person name="Lipzen A."/>
            <person name="Lutzoni F."/>
            <person name="Magnuson J."/>
            <person name="Mondo S."/>
            <person name="Nolan M."/>
            <person name="Ohm R."/>
            <person name="Pangilinan J."/>
            <person name="Park H.-J."/>
            <person name="Ramirez L."/>
            <person name="Alfaro M."/>
            <person name="Sun H."/>
            <person name="Tritt A."/>
            <person name="Yoshinaga Y."/>
            <person name="Zwiers L.-H."/>
            <person name="Turgeon B."/>
            <person name="Goodwin S."/>
            <person name="Spatafora J."/>
            <person name="Crous P."/>
            <person name="Grigoriev I."/>
        </authorList>
    </citation>
    <scope>NUCLEOTIDE SEQUENCE</scope>
    <source>
        <strain evidence="6">CBS 113818</strain>
    </source>
</reference>
<dbReference type="PANTHER" id="PTHR45982">
    <property type="entry name" value="REGULATOR OF CHROMOSOME CONDENSATION"/>
    <property type="match status" value="1"/>
</dbReference>
<dbReference type="GO" id="GO:0005737">
    <property type="term" value="C:cytoplasm"/>
    <property type="evidence" value="ECO:0007669"/>
    <property type="project" value="TreeGrafter"/>
</dbReference>
<dbReference type="InterPro" id="IPR051553">
    <property type="entry name" value="Ran_GTPase-activating"/>
</dbReference>
<dbReference type="AlphaFoldDB" id="A0A6A7A5E0"/>
<evidence type="ECO:0000256" key="4">
    <source>
        <dbReference type="SAM" id="MobiDB-lite"/>
    </source>
</evidence>
<dbReference type="InterPro" id="IPR009091">
    <property type="entry name" value="RCC1/BLIP-II"/>
</dbReference>
<feature type="compositionally biased region" description="Basic and acidic residues" evidence="4">
    <location>
        <begin position="128"/>
        <end position="137"/>
    </location>
</feature>
<feature type="compositionally biased region" description="Acidic residues" evidence="4">
    <location>
        <begin position="138"/>
        <end position="161"/>
    </location>
</feature>
<dbReference type="PRINTS" id="PR00633">
    <property type="entry name" value="RCCNDNSATION"/>
</dbReference>
<evidence type="ECO:0000259" key="5">
    <source>
        <dbReference type="Pfam" id="PF25390"/>
    </source>
</evidence>
<feature type="repeat" description="RCC1" evidence="3">
    <location>
        <begin position="197"/>
        <end position="251"/>
    </location>
</feature>
<accession>A0A6A7A5E0</accession>
<feature type="compositionally biased region" description="Basic and acidic residues" evidence="4">
    <location>
        <begin position="162"/>
        <end position="174"/>
    </location>
</feature>
<dbReference type="OrthoDB" id="61110at2759"/>
<name>A0A6A7A5E0_9PLEO</name>
<feature type="compositionally biased region" description="Low complexity" evidence="4">
    <location>
        <begin position="1"/>
        <end position="13"/>
    </location>
</feature>
<dbReference type="PROSITE" id="PS00625">
    <property type="entry name" value="RCC1_1"/>
    <property type="match status" value="1"/>
</dbReference>
<evidence type="ECO:0000256" key="3">
    <source>
        <dbReference type="PROSITE-ProRule" id="PRU00235"/>
    </source>
</evidence>
<feature type="region of interest" description="Disordered" evidence="4">
    <location>
        <begin position="1"/>
        <end position="175"/>
    </location>
</feature>
<keyword evidence="2" id="KW-0677">Repeat</keyword>
<feature type="compositionally biased region" description="Acidic residues" evidence="4">
    <location>
        <begin position="280"/>
        <end position="291"/>
    </location>
</feature>
<dbReference type="SUPFAM" id="SSF50985">
    <property type="entry name" value="RCC1/BLIP-II"/>
    <property type="match status" value="1"/>
</dbReference>
<gene>
    <name evidence="6" type="ORF">CC86DRAFT_444628</name>
</gene>
<feature type="repeat" description="RCC1" evidence="3">
    <location>
        <begin position="385"/>
        <end position="446"/>
    </location>
</feature>
<feature type="domain" description="RCC1-like" evidence="5">
    <location>
        <begin position="198"/>
        <end position="621"/>
    </location>
</feature>
<evidence type="ECO:0000256" key="1">
    <source>
        <dbReference type="ARBA" id="ARBA00022658"/>
    </source>
</evidence>
<feature type="repeat" description="RCC1" evidence="3">
    <location>
        <begin position="504"/>
        <end position="571"/>
    </location>
</feature>
<dbReference type="Pfam" id="PF25390">
    <property type="entry name" value="WD40_RLD"/>
    <property type="match status" value="1"/>
</dbReference>
<feature type="repeat" description="RCC1" evidence="3">
    <location>
        <begin position="572"/>
        <end position="625"/>
    </location>
</feature>
<feature type="region of interest" description="Disordered" evidence="4">
    <location>
        <begin position="266"/>
        <end position="303"/>
    </location>
</feature>
<dbReference type="GO" id="GO:0005085">
    <property type="term" value="F:guanyl-nucleotide exchange factor activity"/>
    <property type="evidence" value="ECO:0007669"/>
    <property type="project" value="TreeGrafter"/>
</dbReference>
<keyword evidence="7" id="KW-1185">Reference proteome</keyword>
<dbReference type="Proteomes" id="UP000799424">
    <property type="component" value="Unassembled WGS sequence"/>
</dbReference>
<evidence type="ECO:0000313" key="7">
    <source>
        <dbReference type="Proteomes" id="UP000799424"/>
    </source>
</evidence>
<feature type="repeat" description="RCC1" evidence="3">
    <location>
        <begin position="447"/>
        <end position="503"/>
    </location>
</feature>
<organism evidence="6 7">
    <name type="scientific">Ophiobolus disseminans</name>
    <dbReference type="NCBI Taxonomy" id="1469910"/>
    <lineage>
        <taxon>Eukaryota</taxon>
        <taxon>Fungi</taxon>
        <taxon>Dikarya</taxon>
        <taxon>Ascomycota</taxon>
        <taxon>Pezizomycotina</taxon>
        <taxon>Dothideomycetes</taxon>
        <taxon>Pleosporomycetidae</taxon>
        <taxon>Pleosporales</taxon>
        <taxon>Pleosporineae</taxon>
        <taxon>Phaeosphaeriaceae</taxon>
        <taxon>Ophiobolus</taxon>
    </lineage>
</organism>